<keyword evidence="6" id="KW-1185">Reference proteome</keyword>
<organism evidence="5 6">
    <name type="scientific">Labrus bergylta</name>
    <name type="common">ballan wrasse</name>
    <dbReference type="NCBI Taxonomy" id="56723"/>
    <lineage>
        <taxon>Eukaryota</taxon>
        <taxon>Metazoa</taxon>
        <taxon>Chordata</taxon>
        <taxon>Craniata</taxon>
        <taxon>Vertebrata</taxon>
        <taxon>Euteleostomi</taxon>
        <taxon>Actinopterygii</taxon>
        <taxon>Neopterygii</taxon>
        <taxon>Teleostei</taxon>
        <taxon>Neoteleostei</taxon>
        <taxon>Acanthomorphata</taxon>
        <taxon>Eupercaria</taxon>
        <taxon>Labriformes</taxon>
        <taxon>Labridae</taxon>
        <taxon>Labrus</taxon>
    </lineage>
</organism>
<keyword evidence="3" id="KW-0732">Signal</keyword>
<evidence type="ECO:0000256" key="3">
    <source>
        <dbReference type="SAM" id="SignalP"/>
    </source>
</evidence>
<dbReference type="SMART" id="SM00409">
    <property type="entry name" value="IG"/>
    <property type="match status" value="2"/>
</dbReference>
<reference evidence="5" key="1">
    <citation type="submission" date="2025-08" db="UniProtKB">
        <authorList>
            <consortium name="Ensembl"/>
        </authorList>
    </citation>
    <scope>IDENTIFICATION</scope>
</reference>
<evidence type="ECO:0000313" key="6">
    <source>
        <dbReference type="Proteomes" id="UP000261660"/>
    </source>
</evidence>
<dbReference type="InterPro" id="IPR013783">
    <property type="entry name" value="Ig-like_fold"/>
</dbReference>
<dbReference type="PANTHER" id="PTHR11422:SF6">
    <property type="entry name" value="HEMICENTIN-1 ISOFORM X1"/>
    <property type="match status" value="1"/>
</dbReference>
<dbReference type="InterPro" id="IPR003599">
    <property type="entry name" value="Ig_sub"/>
</dbReference>
<dbReference type="AlphaFoldDB" id="A0A3Q3F4K3"/>
<dbReference type="InterPro" id="IPR036179">
    <property type="entry name" value="Ig-like_dom_sf"/>
</dbReference>
<sequence>MKTITWFGFVLGALSAAGEVIWTKPGQTAIFKCQAESYGTLEWLHHGTERIIRVDGRTGQQNKAQSDIVKRSAASETTLTVSSVKEADAGRFTCKVDRRVQEYTLLVVSVPSGVLQVGSTAKLQVKGKSSSTSVQWKGPDGHLTDSETIQLNPVALSHNGTWECLFTLDKVTHKKSLEIKVEVPAPETAAPLPSQKSKDCHNCVTNPQPKETPLLQELSWWVWVALGVGCLVVILLIVFVIVLCVRIRRRKRKYQRRQNGQQPLKPRQFCQCNRPTAAAKPQQGRRREKPLALPRQPLLME</sequence>
<keyword evidence="2" id="KW-0472">Membrane</keyword>
<keyword evidence="2" id="KW-1133">Transmembrane helix</keyword>
<dbReference type="STRING" id="56723.ENSLBEP00000014559"/>
<dbReference type="GeneTree" id="ENSGT00510000054197"/>
<dbReference type="OrthoDB" id="6159398at2759"/>
<dbReference type="Gene3D" id="1.20.5.900">
    <property type="entry name" value="transmembrane domain of human cd4"/>
    <property type="match status" value="1"/>
</dbReference>
<protein>
    <submittedName>
        <fullName evidence="5">Uncharacterized LOC109995407</fullName>
    </submittedName>
</protein>
<keyword evidence="2" id="KW-0812">Transmembrane</keyword>
<feature type="region of interest" description="Disordered" evidence="1">
    <location>
        <begin position="255"/>
        <end position="301"/>
    </location>
</feature>
<dbReference type="PANTHER" id="PTHR11422">
    <property type="entry name" value="T-CELL SURFACE GLYCOPROTEIN CD4"/>
    <property type="match status" value="1"/>
</dbReference>
<dbReference type="PROSITE" id="PS50835">
    <property type="entry name" value="IG_LIKE"/>
    <property type="match status" value="1"/>
</dbReference>
<name>A0A3Q3F4K3_9LABR</name>
<evidence type="ECO:0000259" key="4">
    <source>
        <dbReference type="PROSITE" id="PS50835"/>
    </source>
</evidence>
<feature type="domain" description="Ig-like" evidence="4">
    <location>
        <begin position="26"/>
        <end position="104"/>
    </location>
</feature>
<dbReference type="InParanoid" id="A0A3Q3F4K3"/>
<evidence type="ECO:0000256" key="1">
    <source>
        <dbReference type="SAM" id="MobiDB-lite"/>
    </source>
</evidence>
<dbReference type="SMART" id="SM00408">
    <property type="entry name" value="IGc2"/>
    <property type="match status" value="1"/>
</dbReference>
<dbReference type="InterPro" id="IPR021963">
    <property type="entry name" value="Tcell_CD4_Cterm"/>
</dbReference>
<feature type="transmembrane region" description="Helical" evidence="2">
    <location>
        <begin position="220"/>
        <end position="247"/>
    </location>
</feature>
<feature type="chain" id="PRO_5018554527" evidence="3">
    <location>
        <begin position="19"/>
        <end position="301"/>
    </location>
</feature>
<evidence type="ECO:0000313" key="5">
    <source>
        <dbReference type="Ensembl" id="ENSLBEP00000014559.1"/>
    </source>
</evidence>
<dbReference type="SUPFAM" id="SSF48726">
    <property type="entry name" value="Immunoglobulin"/>
    <property type="match status" value="2"/>
</dbReference>
<dbReference type="Pfam" id="PF13927">
    <property type="entry name" value="Ig_3"/>
    <property type="match status" value="1"/>
</dbReference>
<accession>A0A3Q3F4K3</accession>
<feature type="signal peptide" evidence="3">
    <location>
        <begin position="1"/>
        <end position="18"/>
    </location>
</feature>
<proteinExistence type="predicted"/>
<dbReference type="Pfam" id="PF12104">
    <property type="entry name" value="Tcell_CD4_C"/>
    <property type="match status" value="1"/>
</dbReference>
<dbReference type="Ensembl" id="ENSLBET00000015433.1">
    <property type="protein sequence ID" value="ENSLBEP00000014559.1"/>
    <property type="gene ID" value="ENSLBEG00000011357.1"/>
</dbReference>
<dbReference type="InterPro" id="IPR003598">
    <property type="entry name" value="Ig_sub2"/>
</dbReference>
<dbReference type="InterPro" id="IPR007110">
    <property type="entry name" value="Ig-like_dom"/>
</dbReference>
<reference evidence="5" key="2">
    <citation type="submission" date="2025-09" db="UniProtKB">
        <authorList>
            <consortium name="Ensembl"/>
        </authorList>
    </citation>
    <scope>IDENTIFICATION</scope>
</reference>
<evidence type="ECO:0000256" key="2">
    <source>
        <dbReference type="SAM" id="Phobius"/>
    </source>
</evidence>
<dbReference type="Proteomes" id="UP000261660">
    <property type="component" value="Unplaced"/>
</dbReference>
<dbReference type="Gene3D" id="2.60.40.10">
    <property type="entry name" value="Immunoglobulins"/>
    <property type="match status" value="2"/>
</dbReference>